<gene>
    <name evidence="3" type="ORF">DU428_10420</name>
</gene>
<evidence type="ECO:0000313" key="3">
    <source>
        <dbReference type="EMBL" id="RCU56763.1"/>
    </source>
</evidence>
<dbReference type="OrthoDB" id="1419485at2"/>
<sequence length="282" mass="31415">MLKKLLITLCVSFMITSGFSQEKVKGNKNVTLVETKIEDFKTIAFGEKFKIELIQSDTPSVEIETDENLHEVIQFSVIDSVLSFSTTAKIQSSKRINITVNITKSLQHIEVNGDAEVSAANTLKNDSLVLKVNDYAKAFLNIKNKNFKFINNNKATFGFNSKSKLNIESDIVFLELSEKSKTEALIESDSLQVYMYQSADAKIEGETELLKLNTINSSSFNSRHLTTNECELTTEDSSSASVYVLNNIILNTSGSSKVELYGNPKITIESFKNTSTLSKKEL</sequence>
<feature type="chain" id="PRO_5016927493" evidence="1">
    <location>
        <begin position="21"/>
        <end position="282"/>
    </location>
</feature>
<dbReference type="RefSeq" id="WP_083585061.1">
    <property type="nucleotide sequence ID" value="NZ_JAWVXR010000004.1"/>
</dbReference>
<evidence type="ECO:0000259" key="2">
    <source>
        <dbReference type="Pfam" id="PF10988"/>
    </source>
</evidence>
<keyword evidence="4" id="KW-1185">Reference proteome</keyword>
<feature type="domain" description="Putative auto-transporter adhesin head GIN" evidence="2">
    <location>
        <begin position="163"/>
        <end position="264"/>
    </location>
</feature>
<reference evidence="3 4" key="1">
    <citation type="submission" date="2018-07" db="EMBL/GenBank/DDBJ databases">
        <title>Oceanihabitans testaceum sp. nov., isolated from marine sediment.</title>
        <authorList>
            <person name="Li C.-M."/>
        </authorList>
    </citation>
    <scope>NUCLEOTIDE SEQUENCE [LARGE SCALE GENOMIC DNA]</scope>
    <source>
        <strain evidence="3 4">S9-10</strain>
    </source>
</reference>
<feature type="signal peptide" evidence="1">
    <location>
        <begin position="1"/>
        <end position="20"/>
    </location>
</feature>
<name>A0A368P2W2_9FLAO</name>
<evidence type="ECO:0000313" key="4">
    <source>
        <dbReference type="Proteomes" id="UP000252249"/>
    </source>
</evidence>
<dbReference type="Proteomes" id="UP000252249">
    <property type="component" value="Unassembled WGS sequence"/>
</dbReference>
<organism evidence="3 4">
    <name type="scientific">Oceanihabitans sediminis</name>
    <dbReference type="NCBI Taxonomy" id="1812012"/>
    <lineage>
        <taxon>Bacteria</taxon>
        <taxon>Pseudomonadati</taxon>
        <taxon>Bacteroidota</taxon>
        <taxon>Flavobacteriia</taxon>
        <taxon>Flavobacteriales</taxon>
        <taxon>Flavobacteriaceae</taxon>
        <taxon>Oceanihabitans</taxon>
    </lineage>
</organism>
<proteinExistence type="predicted"/>
<feature type="domain" description="Putative auto-transporter adhesin head GIN" evidence="2">
    <location>
        <begin position="39"/>
        <end position="157"/>
    </location>
</feature>
<dbReference type="EMBL" id="QPIG01000004">
    <property type="protein sequence ID" value="RCU56763.1"/>
    <property type="molecule type" value="Genomic_DNA"/>
</dbReference>
<evidence type="ECO:0000256" key="1">
    <source>
        <dbReference type="SAM" id="SignalP"/>
    </source>
</evidence>
<dbReference type="InterPro" id="IPR021255">
    <property type="entry name" value="DUF2807"/>
</dbReference>
<accession>A0A368P2W2</accession>
<dbReference type="AlphaFoldDB" id="A0A368P2W2"/>
<dbReference type="Pfam" id="PF10988">
    <property type="entry name" value="DUF2807"/>
    <property type="match status" value="2"/>
</dbReference>
<comment type="caution">
    <text evidence="3">The sequence shown here is derived from an EMBL/GenBank/DDBJ whole genome shotgun (WGS) entry which is preliminary data.</text>
</comment>
<dbReference type="Gene3D" id="2.160.20.120">
    <property type="match status" value="1"/>
</dbReference>
<protein>
    <submittedName>
        <fullName evidence="3">DUF2807 domain-containing protein</fullName>
    </submittedName>
</protein>
<keyword evidence="1" id="KW-0732">Signal</keyword>